<gene>
    <name evidence="2" type="ORF">A2671_01250</name>
</gene>
<sequence>MKSFSTIPRSQGQAVITAVLFFLFGSLIITTGIVTPVVKEMRGVRTLVESKQSYFVAESSIEDVSLRLKQGLTVVSPETLTLLGVTATTAITDIPDGKLLSATGVSFHDATRIVSATLTLGTGVSFSFGLQSDIGGMLLENNSKVFGNVFSNGSIVGTGNVVGGEAISAGPTGLIHGIHATSSAYAHTIENSTIDKNAYYQTISDSTVSGTSYPGSSDQPTSSLPITDALIEQWENDALAGGTISSPCPYKITTNTTIGPKKINCDLEISTNPTVTLTGPIWVAGNISLKNNPTLQIASSLENNSVQIIADNPLNQLTGSKIEIENGTALAGNPQSYLVFISQNRSAESGGTEVAIEVQNSASGRMLLYAGHGEILLANNVSLKEVTGYKIHLKNFAEVIYETGLISLLFTAGPSGTFNINSWEEI</sequence>
<keyword evidence="1" id="KW-1133">Transmembrane helix</keyword>
<organism evidence="2 3">
    <name type="scientific">Candidatus Kaiserbacteria bacterium RIFCSPHIGHO2_01_FULL_49_13</name>
    <dbReference type="NCBI Taxonomy" id="1798477"/>
    <lineage>
        <taxon>Bacteria</taxon>
        <taxon>Candidatus Kaiseribacteriota</taxon>
    </lineage>
</organism>
<proteinExistence type="predicted"/>
<dbReference type="AlphaFoldDB" id="A0A1F6CF54"/>
<dbReference type="Proteomes" id="UP000178344">
    <property type="component" value="Unassembled WGS sequence"/>
</dbReference>
<name>A0A1F6CF54_9BACT</name>
<accession>A0A1F6CF54</accession>
<keyword evidence="1" id="KW-0812">Transmembrane</keyword>
<evidence type="ECO:0000256" key="1">
    <source>
        <dbReference type="SAM" id="Phobius"/>
    </source>
</evidence>
<feature type="transmembrane region" description="Helical" evidence="1">
    <location>
        <begin position="12"/>
        <end position="34"/>
    </location>
</feature>
<protein>
    <submittedName>
        <fullName evidence="2">Uncharacterized protein</fullName>
    </submittedName>
</protein>
<evidence type="ECO:0000313" key="2">
    <source>
        <dbReference type="EMBL" id="OGG47839.1"/>
    </source>
</evidence>
<dbReference type="EMBL" id="MFKQ01000001">
    <property type="protein sequence ID" value="OGG47839.1"/>
    <property type="molecule type" value="Genomic_DNA"/>
</dbReference>
<evidence type="ECO:0000313" key="3">
    <source>
        <dbReference type="Proteomes" id="UP000178344"/>
    </source>
</evidence>
<comment type="caution">
    <text evidence="2">The sequence shown here is derived from an EMBL/GenBank/DDBJ whole genome shotgun (WGS) entry which is preliminary data.</text>
</comment>
<keyword evidence="1" id="KW-0472">Membrane</keyword>
<reference evidence="2 3" key="1">
    <citation type="journal article" date="2016" name="Nat. Commun.">
        <title>Thousands of microbial genomes shed light on interconnected biogeochemical processes in an aquifer system.</title>
        <authorList>
            <person name="Anantharaman K."/>
            <person name="Brown C.T."/>
            <person name="Hug L.A."/>
            <person name="Sharon I."/>
            <person name="Castelle C.J."/>
            <person name="Probst A.J."/>
            <person name="Thomas B.C."/>
            <person name="Singh A."/>
            <person name="Wilkins M.J."/>
            <person name="Karaoz U."/>
            <person name="Brodie E.L."/>
            <person name="Williams K.H."/>
            <person name="Hubbard S.S."/>
            <person name="Banfield J.F."/>
        </authorList>
    </citation>
    <scope>NUCLEOTIDE SEQUENCE [LARGE SCALE GENOMIC DNA]</scope>
</reference>